<dbReference type="CDD" id="cd01672">
    <property type="entry name" value="TMPK"/>
    <property type="match status" value="1"/>
</dbReference>
<dbReference type="AlphaFoldDB" id="A0A160VAF5"/>
<feature type="domain" description="Thymidylate kinase-like" evidence="9">
    <location>
        <begin position="7"/>
        <end position="193"/>
    </location>
</feature>
<dbReference type="GO" id="GO:0005524">
    <property type="term" value="F:ATP binding"/>
    <property type="evidence" value="ECO:0007669"/>
    <property type="project" value="UniProtKB-KW"/>
</dbReference>
<dbReference type="GO" id="GO:0005829">
    <property type="term" value="C:cytosol"/>
    <property type="evidence" value="ECO:0007669"/>
    <property type="project" value="TreeGrafter"/>
</dbReference>
<keyword evidence="3 10" id="KW-0808">Transferase</keyword>
<keyword evidence="5" id="KW-0547">Nucleotide-binding</keyword>
<dbReference type="GO" id="GO:0006227">
    <property type="term" value="P:dUDP biosynthetic process"/>
    <property type="evidence" value="ECO:0007669"/>
    <property type="project" value="TreeGrafter"/>
</dbReference>
<evidence type="ECO:0000256" key="6">
    <source>
        <dbReference type="ARBA" id="ARBA00022777"/>
    </source>
</evidence>
<evidence type="ECO:0000256" key="8">
    <source>
        <dbReference type="ARBA" id="ARBA00048743"/>
    </source>
</evidence>
<dbReference type="InterPro" id="IPR018094">
    <property type="entry name" value="Thymidylate_kinase"/>
</dbReference>
<protein>
    <recommendedName>
        <fullName evidence="2">dTMP kinase</fullName>
        <ecNumber evidence="2">2.7.4.9</ecNumber>
    </recommendedName>
</protein>
<proteinExistence type="inferred from homology"/>
<dbReference type="InterPro" id="IPR039430">
    <property type="entry name" value="Thymidylate_kin-like_dom"/>
</dbReference>
<keyword evidence="4" id="KW-0545">Nucleotide biosynthesis</keyword>
<dbReference type="PANTHER" id="PTHR10344">
    <property type="entry name" value="THYMIDYLATE KINASE"/>
    <property type="match status" value="1"/>
</dbReference>
<comment type="catalytic activity">
    <reaction evidence="8">
        <text>dTMP + ATP = dTDP + ADP</text>
        <dbReference type="Rhea" id="RHEA:13517"/>
        <dbReference type="ChEBI" id="CHEBI:30616"/>
        <dbReference type="ChEBI" id="CHEBI:58369"/>
        <dbReference type="ChEBI" id="CHEBI:63528"/>
        <dbReference type="ChEBI" id="CHEBI:456216"/>
        <dbReference type="EC" id="2.7.4.9"/>
    </reaction>
</comment>
<keyword evidence="7" id="KW-0067">ATP-binding</keyword>
<dbReference type="Pfam" id="PF02223">
    <property type="entry name" value="Thymidylate_kin"/>
    <property type="match status" value="1"/>
</dbReference>
<dbReference type="HAMAP" id="MF_00165">
    <property type="entry name" value="Thymidylate_kinase"/>
    <property type="match status" value="1"/>
</dbReference>
<gene>
    <name evidence="10" type="ORF">MGWOODY_Clf1614</name>
</gene>
<dbReference type="FunFam" id="3.40.50.300:FF:000225">
    <property type="entry name" value="Thymidylate kinase"/>
    <property type="match status" value="1"/>
</dbReference>
<evidence type="ECO:0000256" key="4">
    <source>
        <dbReference type="ARBA" id="ARBA00022727"/>
    </source>
</evidence>
<evidence type="ECO:0000256" key="2">
    <source>
        <dbReference type="ARBA" id="ARBA00012980"/>
    </source>
</evidence>
<accession>A0A160VAF5</accession>
<evidence type="ECO:0000313" key="10">
    <source>
        <dbReference type="EMBL" id="CUV03156.1"/>
    </source>
</evidence>
<name>A0A160VAF5_9ZZZZ</name>
<evidence type="ECO:0000259" key="9">
    <source>
        <dbReference type="Pfam" id="PF02223"/>
    </source>
</evidence>
<dbReference type="EMBL" id="FAXA01000359">
    <property type="protein sequence ID" value="CUV03156.1"/>
    <property type="molecule type" value="Genomic_DNA"/>
</dbReference>
<evidence type="ECO:0000256" key="3">
    <source>
        <dbReference type="ARBA" id="ARBA00022679"/>
    </source>
</evidence>
<evidence type="ECO:0000256" key="5">
    <source>
        <dbReference type="ARBA" id="ARBA00022741"/>
    </source>
</evidence>
<dbReference type="GO" id="GO:0006233">
    <property type="term" value="P:dTDP biosynthetic process"/>
    <property type="evidence" value="ECO:0007669"/>
    <property type="project" value="InterPro"/>
</dbReference>
<dbReference type="SUPFAM" id="SSF52540">
    <property type="entry name" value="P-loop containing nucleoside triphosphate hydrolases"/>
    <property type="match status" value="1"/>
</dbReference>
<sequence length="201" mass="22029">MACFIVFEGGDGSGKSTQARSLLRRMSRRGVKVLRTHEPGGTPLGQYLRRLLKSGDAMTPMSELMLFEAARSQLVDTVIKPFLDQGGVVIADRFTSSTMAYQGYGRGLDRELIERLNREAAGGLEPDLTVLLDLPVETALARKGKESGDNFDGAPVDFHRKIRRGYTALAAADPGGWLVLDGQRPPEDLGREIWVKVQSIL</sequence>
<dbReference type="EC" id="2.7.4.9" evidence="2"/>
<dbReference type="PANTHER" id="PTHR10344:SF4">
    <property type="entry name" value="UMP-CMP KINASE 2, MITOCHONDRIAL"/>
    <property type="match status" value="1"/>
</dbReference>
<dbReference type="Gene3D" id="3.40.50.300">
    <property type="entry name" value="P-loop containing nucleotide triphosphate hydrolases"/>
    <property type="match status" value="1"/>
</dbReference>
<dbReference type="InterPro" id="IPR027417">
    <property type="entry name" value="P-loop_NTPase"/>
</dbReference>
<reference evidence="10" key="1">
    <citation type="submission" date="2015-10" db="EMBL/GenBank/DDBJ databases">
        <authorList>
            <person name="Gilbert D.G."/>
        </authorList>
    </citation>
    <scope>NUCLEOTIDE SEQUENCE</scope>
</reference>
<keyword evidence="6 10" id="KW-0418">Kinase</keyword>
<dbReference type="GO" id="GO:0006235">
    <property type="term" value="P:dTTP biosynthetic process"/>
    <property type="evidence" value="ECO:0007669"/>
    <property type="project" value="TreeGrafter"/>
</dbReference>
<organism evidence="10">
    <name type="scientific">hydrothermal vent metagenome</name>
    <dbReference type="NCBI Taxonomy" id="652676"/>
    <lineage>
        <taxon>unclassified sequences</taxon>
        <taxon>metagenomes</taxon>
        <taxon>ecological metagenomes</taxon>
    </lineage>
</organism>
<comment type="similarity">
    <text evidence="1">Belongs to the thymidylate kinase family.</text>
</comment>
<dbReference type="GO" id="GO:0004798">
    <property type="term" value="F:dTMP kinase activity"/>
    <property type="evidence" value="ECO:0007669"/>
    <property type="project" value="UniProtKB-EC"/>
</dbReference>
<evidence type="ECO:0000256" key="1">
    <source>
        <dbReference type="ARBA" id="ARBA00009776"/>
    </source>
</evidence>
<evidence type="ECO:0000256" key="7">
    <source>
        <dbReference type="ARBA" id="ARBA00022840"/>
    </source>
</evidence>
<dbReference type="NCBIfam" id="TIGR00041">
    <property type="entry name" value="DTMP_kinase"/>
    <property type="match status" value="1"/>
</dbReference>